<dbReference type="AlphaFoldDB" id="A0A6A0AK10"/>
<accession>A0A6A0AK10</accession>
<feature type="non-terminal residue" evidence="1">
    <location>
        <position position="29"/>
    </location>
</feature>
<feature type="non-terminal residue" evidence="1">
    <location>
        <position position="1"/>
    </location>
</feature>
<name>A0A6A0AK10_HAELA</name>
<evidence type="ECO:0000313" key="2">
    <source>
        <dbReference type="Proteomes" id="UP000485058"/>
    </source>
</evidence>
<gene>
    <name evidence="1" type="ORF">HaLaN_32639</name>
</gene>
<protein>
    <submittedName>
        <fullName evidence="1">Uncharacterized protein</fullName>
    </submittedName>
</protein>
<dbReference type="EMBL" id="BLLF01008217">
    <property type="protein sequence ID" value="GFH33290.1"/>
    <property type="molecule type" value="Genomic_DNA"/>
</dbReference>
<sequence>APHQPVHHRHWRLHPFIRVPLAHRVLQQL</sequence>
<proteinExistence type="predicted"/>
<evidence type="ECO:0000313" key="1">
    <source>
        <dbReference type="EMBL" id="GFH33290.1"/>
    </source>
</evidence>
<comment type="caution">
    <text evidence="1">The sequence shown here is derived from an EMBL/GenBank/DDBJ whole genome shotgun (WGS) entry which is preliminary data.</text>
</comment>
<organism evidence="1 2">
    <name type="scientific">Haematococcus lacustris</name>
    <name type="common">Green alga</name>
    <name type="synonym">Haematococcus pluvialis</name>
    <dbReference type="NCBI Taxonomy" id="44745"/>
    <lineage>
        <taxon>Eukaryota</taxon>
        <taxon>Viridiplantae</taxon>
        <taxon>Chlorophyta</taxon>
        <taxon>core chlorophytes</taxon>
        <taxon>Chlorophyceae</taxon>
        <taxon>CS clade</taxon>
        <taxon>Chlamydomonadales</taxon>
        <taxon>Haematococcaceae</taxon>
        <taxon>Haematococcus</taxon>
    </lineage>
</organism>
<dbReference type="Proteomes" id="UP000485058">
    <property type="component" value="Unassembled WGS sequence"/>
</dbReference>
<reference evidence="1 2" key="1">
    <citation type="submission" date="2020-02" db="EMBL/GenBank/DDBJ databases">
        <title>Draft genome sequence of Haematococcus lacustris strain NIES-144.</title>
        <authorList>
            <person name="Morimoto D."/>
            <person name="Nakagawa S."/>
            <person name="Yoshida T."/>
            <person name="Sawayama S."/>
        </authorList>
    </citation>
    <scope>NUCLEOTIDE SEQUENCE [LARGE SCALE GENOMIC DNA]</scope>
    <source>
        <strain evidence="1 2">NIES-144</strain>
    </source>
</reference>
<keyword evidence="2" id="KW-1185">Reference proteome</keyword>